<keyword evidence="4" id="KW-0812">Transmembrane</keyword>
<evidence type="ECO:0000259" key="5">
    <source>
        <dbReference type="PROSITE" id="PS50004"/>
    </source>
</evidence>
<feature type="compositionally biased region" description="Basic residues" evidence="3">
    <location>
        <begin position="159"/>
        <end position="172"/>
    </location>
</feature>
<feature type="transmembrane region" description="Helical" evidence="4">
    <location>
        <begin position="755"/>
        <end position="782"/>
    </location>
</feature>
<sequence>MCISWVLAGSKRIPALIMRSSRFDWFHSCVPVPFRREHKECLFCGLLLCCMDEAENCFQQAEYDQVGGRNQVRKSRKKADDAYALVEDNNNYLERALEIEEFGAIASSLANRHLSKSASELSSPREMPEARPRSAAPPEHSHISVYQKAHTFFAQLKTRLGHSKRERRHKSPGRQESSDYAADLSSEHSTPSTASPRHRACNRTVDSPLSRTCGDTTSSPGGSPKPRAPTPGVLAGLDLLPLTSSDEISRRREHALRQHSFFQLRIYLRRGHGLVAMDKNGLSDPYVKFKVGGRLIYKSRTIYRDLNPVWDESFTVPIEDPFLPISIKVFDYDWGLQDDFMGSATLDLSTLDIGRNNDLTLALQDPSRPEICLGEIYITATLYPKTQEDKEQYFQKNSRIQDVNKRLKSQIWSSVVTIVLIEGKNLLACDPETGTSDPYVKFRLGNEKYKSRIIWRSLNPRWLEQLDLHLYDDGDQQLEITVWDKDRTRDDYIGRCVINLMEMERERTYNLWQELEDGAGSLHLLLTISGTTASETISDLTTYEQNYREKENLLNRYVWHRTFHNLKDVGHLTVKVFKANGLAAADIGGKSDPFCVLELGNARLQTQTEYKTLTPQWNKIFTFNVKDINNVLEIIVFDEDRDHKVEFLGKVAIPLLRIRNGEKRWYALKDKKLRSRAKGNSPQILLELSIIWNPIRACIRTLNPKEEKFMQTEMKFKRQVFVRNVLRLKVFLMHFLEIGKFFQDCFEWESTVQSFAALVVWLILCYYFQPWMLPVGGLLIFLKQYVICQLSGTPQVPWDELADSDIDEEDEDDKEKEEKKSLKERLLAIQEVTQGVQNAIGKIASLLESIKNMFNFAVPYLSWIAISLLLIATCVLYLIPIKYLLMLWATNKFLRRIFRPHVVPNNEVLDLLSRIPDDEMLTYIKLLGVSLSTHLGRLSVIRWYLQLDYKDLKLLSSPDSADRRPHPKKKHKAS</sequence>
<dbReference type="Proteomes" id="UP000019118">
    <property type="component" value="Unassembled WGS sequence"/>
</dbReference>
<dbReference type="GO" id="GO:0030672">
    <property type="term" value="C:synaptic vesicle membrane"/>
    <property type="evidence" value="ECO:0007669"/>
    <property type="project" value="TreeGrafter"/>
</dbReference>
<dbReference type="SMART" id="SM00239">
    <property type="entry name" value="C2"/>
    <property type="match status" value="3"/>
</dbReference>
<dbReference type="PANTHER" id="PTHR45911:SF4">
    <property type="entry name" value="MULTIPLE C2 AND TRANSMEMBRANE DOMAIN-CONTAINING PROTEIN"/>
    <property type="match status" value="1"/>
</dbReference>
<keyword evidence="4" id="KW-1133">Transmembrane helix</keyword>
<dbReference type="SUPFAM" id="SSF49562">
    <property type="entry name" value="C2 domain (Calcium/lipid-binding domain, CaLB)"/>
    <property type="match status" value="3"/>
</dbReference>
<keyword evidence="2" id="KW-0106">Calcium</keyword>
<evidence type="ECO:0000256" key="4">
    <source>
        <dbReference type="SAM" id="Phobius"/>
    </source>
</evidence>
<dbReference type="CDD" id="cd08377">
    <property type="entry name" value="C2C_MCTP_PRT"/>
    <property type="match status" value="1"/>
</dbReference>
<dbReference type="PRINTS" id="PR00360">
    <property type="entry name" value="C2DOMAIN"/>
</dbReference>
<feature type="compositionally biased region" description="Polar residues" evidence="3">
    <location>
        <begin position="204"/>
        <end position="221"/>
    </location>
</feature>
<feature type="domain" description="C2" evidence="5">
    <location>
        <begin position="396"/>
        <end position="513"/>
    </location>
</feature>
<keyword evidence="4" id="KW-0472">Membrane</keyword>
<feature type="domain" description="C2" evidence="5">
    <location>
        <begin position="245"/>
        <end position="361"/>
    </location>
</feature>
<dbReference type="AlphaFoldDB" id="A0AAR5PBZ6"/>
<name>A0AAR5PBZ6_DENPD</name>
<dbReference type="EnsemblMetazoa" id="XM_019902642.1">
    <property type="protein sequence ID" value="XP_019758201.1"/>
    <property type="gene ID" value="LOC109536433"/>
</dbReference>
<feature type="region of interest" description="Disordered" evidence="3">
    <location>
        <begin position="116"/>
        <end position="142"/>
    </location>
</feature>
<proteinExistence type="predicted"/>
<evidence type="ECO:0000256" key="1">
    <source>
        <dbReference type="ARBA" id="ARBA00022723"/>
    </source>
</evidence>
<reference evidence="7" key="1">
    <citation type="journal article" date="2013" name="Genome Biol.">
        <title>Draft genome of the mountain pine beetle, Dendroctonus ponderosae Hopkins, a major forest pest.</title>
        <authorList>
            <person name="Keeling C.I."/>
            <person name="Yuen M.M."/>
            <person name="Liao N.Y."/>
            <person name="Docking T.R."/>
            <person name="Chan S.K."/>
            <person name="Taylor G.A."/>
            <person name="Palmquist D.L."/>
            <person name="Jackman S.D."/>
            <person name="Nguyen A."/>
            <person name="Li M."/>
            <person name="Henderson H."/>
            <person name="Janes J.K."/>
            <person name="Zhao Y."/>
            <person name="Pandoh P."/>
            <person name="Moore R."/>
            <person name="Sperling F.A."/>
            <person name="Huber D.P."/>
            <person name="Birol I."/>
            <person name="Jones S.J."/>
            <person name="Bohlmann J."/>
        </authorList>
    </citation>
    <scope>NUCLEOTIDE SEQUENCE</scope>
</reference>
<keyword evidence="1" id="KW-0479">Metal-binding</keyword>
<organism evidence="6 7">
    <name type="scientific">Dendroctonus ponderosae</name>
    <name type="common">Mountain pine beetle</name>
    <dbReference type="NCBI Taxonomy" id="77166"/>
    <lineage>
        <taxon>Eukaryota</taxon>
        <taxon>Metazoa</taxon>
        <taxon>Ecdysozoa</taxon>
        <taxon>Arthropoda</taxon>
        <taxon>Hexapoda</taxon>
        <taxon>Insecta</taxon>
        <taxon>Pterygota</taxon>
        <taxon>Neoptera</taxon>
        <taxon>Endopterygota</taxon>
        <taxon>Coleoptera</taxon>
        <taxon>Polyphaga</taxon>
        <taxon>Cucujiformia</taxon>
        <taxon>Curculionidae</taxon>
        <taxon>Scolytinae</taxon>
        <taxon>Dendroctonus</taxon>
    </lineage>
</organism>
<feature type="domain" description="C2" evidence="5">
    <location>
        <begin position="547"/>
        <end position="670"/>
    </location>
</feature>
<dbReference type="FunFam" id="2.60.40.150:FF:000167">
    <property type="entry name" value="Multiple C2 domains, transmembrane 2a"/>
    <property type="match status" value="1"/>
</dbReference>
<feature type="transmembrane region" description="Helical" evidence="4">
    <location>
        <begin position="860"/>
        <end position="879"/>
    </location>
</feature>
<dbReference type="CDD" id="cd08376">
    <property type="entry name" value="C2B_MCTP_PRT"/>
    <property type="match status" value="1"/>
</dbReference>
<accession>A0AAR5PBZ6</accession>
<protein>
    <recommendedName>
        <fullName evidence="5">C2 domain-containing protein</fullName>
    </recommendedName>
</protein>
<evidence type="ECO:0000313" key="7">
    <source>
        <dbReference type="Proteomes" id="UP000019118"/>
    </source>
</evidence>
<evidence type="ECO:0000256" key="3">
    <source>
        <dbReference type="SAM" id="MobiDB-lite"/>
    </source>
</evidence>
<dbReference type="PANTHER" id="PTHR45911">
    <property type="entry name" value="C2 DOMAIN-CONTAINING PROTEIN"/>
    <property type="match status" value="1"/>
</dbReference>
<evidence type="ECO:0000256" key="2">
    <source>
        <dbReference type="ARBA" id="ARBA00022837"/>
    </source>
</evidence>
<keyword evidence="7" id="KW-1185">Reference proteome</keyword>
<dbReference type="Pfam" id="PF00168">
    <property type="entry name" value="C2"/>
    <property type="match status" value="3"/>
</dbReference>
<evidence type="ECO:0000313" key="6">
    <source>
        <dbReference type="EnsemblMetazoa" id="XP_019758201.1"/>
    </source>
</evidence>
<dbReference type="GO" id="GO:0005509">
    <property type="term" value="F:calcium ion binding"/>
    <property type="evidence" value="ECO:0007669"/>
    <property type="project" value="TreeGrafter"/>
</dbReference>
<dbReference type="GO" id="GO:0046928">
    <property type="term" value="P:regulation of neurotransmitter secretion"/>
    <property type="evidence" value="ECO:0007669"/>
    <property type="project" value="TreeGrafter"/>
</dbReference>
<dbReference type="InterPro" id="IPR035892">
    <property type="entry name" value="C2_domain_sf"/>
</dbReference>
<dbReference type="InterPro" id="IPR000008">
    <property type="entry name" value="C2_dom"/>
</dbReference>
<dbReference type="PROSITE" id="PS50004">
    <property type="entry name" value="C2"/>
    <property type="match status" value="3"/>
</dbReference>
<dbReference type="CDD" id="cd04042">
    <property type="entry name" value="C2A_MCTP_PRT"/>
    <property type="match status" value="1"/>
</dbReference>
<feature type="region of interest" description="Disordered" evidence="3">
    <location>
        <begin position="158"/>
        <end position="232"/>
    </location>
</feature>
<dbReference type="Gene3D" id="2.60.40.150">
    <property type="entry name" value="C2 domain"/>
    <property type="match status" value="3"/>
</dbReference>
<reference evidence="6" key="2">
    <citation type="submission" date="2024-08" db="UniProtKB">
        <authorList>
            <consortium name="EnsemblMetazoa"/>
        </authorList>
    </citation>
    <scope>IDENTIFICATION</scope>
</reference>
<dbReference type="FunFam" id="2.60.40.150:FF:000050">
    <property type="entry name" value="Multiple C2 and transmembrane domain containing 1"/>
    <property type="match status" value="1"/>
</dbReference>